<dbReference type="GO" id="GO:0016020">
    <property type="term" value="C:membrane"/>
    <property type="evidence" value="ECO:0007669"/>
    <property type="project" value="UniProtKB-SubCell"/>
</dbReference>
<dbReference type="EMBL" id="KB300556">
    <property type="protein sequence ID" value="ELU06535.1"/>
    <property type="molecule type" value="Genomic_DNA"/>
</dbReference>
<dbReference type="InterPro" id="IPR003859">
    <property type="entry name" value="Galactosyl_T"/>
</dbReference>
<reference evidence="14 16" key="2">
    <citation type="journal article" date="2013" name="Nature">
        <title>Insights into bilaterian evolution from three spiralian genomes.</title>
        <authorList>
            <person name="Simakov O."/>
            <person name="Marletaz F."/>
            <person name="Cho S.J."/>
            <person name="Edsinger-Gonzales E."/>
            <person name="Havlak P."/>
            <person name="Hellsten U."/>
            <person name="Kuo D.H."/>
            <person name="Larsson T."/>
            <person name="Lv J."/>
            <person name="Arendt D."/>
            <person name="Savage R."/>
            <person name="Osoegawa K."/>
            <person name="de Jong P."/>
            <person name="Grimwood J."/>
            <person name="Chapman J.A."/>
            <person name="Shapiro H."/>
            <person name="Aerts A."/>
            <person name="Otillar R.P."/>
            <person name="Terry A.Y."/>
            <person name="Boore J.L."/>
            <person name="Grigoriev I.V."/>
            <person name="Lindberg D.R."/>
            <person name="Seaver E.C."/>
            <person name="Weisblat D.A."/>
            <person name="Putnam N.H."/>
            <person name="Rokhsar D.S."/>
        </authorList>
    </citation>
    <scope>NUCLEOTIDE SEQUENCE</scope>
    <source>
        <strain evidence="14 16">I ESC-2004</strain>
    </source>
</reference>
<evidence type="ECO:0000256" key="2">
    <source>
        <dbReference type="ARBA" id="ARBA00004922"/>
    </source>
</evidence>
<keyword evidence="7 11" id="KW-0735">Signal-anchor</keyword>
<dbReference type="InterPro" id="IPR027995">
    <property type="entry name" value="Galactosyl_T_N"/>
</dbReference>
<dbReference type="Pfam" id="PF13733">
    <property type="entry name" value="Glyco_transf_7N"/>
    <property type="match status" value="1"/>
</dbReference>
<dbReference type="STRING" id="283909.R7UK15"/>
<evidence type="ECO:0000313" key="16">
    <source>
        <dbReference type="Proteomes" id="UP000014760"/>
    </source>
</evidence>
<sequence>MIGTSVKPELSLDRFTNVEETLDVRIGGHWTPSYCTPRFNIALIIPYKDRDEHLHLFTNNIIRFLKAQHIAFSIFVIEPVGKIMFNRAMLMSIGYLEAKKRQNYDCYIFHDVDLIPLILQNYYGCYDLPRHIAVASNKTNFKLNYAGYFGGAIGMTAKQIERINGFSNIMFGWGGEDDDIYNRLRKMNIKPRRYPIEISAYVALGHGDDSANPKSMDQIENHLQFMDQDGLNTLVYKVNMVKERRLFTLIYVNIKGPSSVEELADFIMRSVDPQLINPDLLYPQEPQNFNSRNADYYYEGMKNRGRGEGATS</sequence>
<evidence type="ECO:0000313" key="15">
    <source>
        <dbReference type="EnsemblMetazoa" id="CapteP90674"/>
    </source>
</evidence>
<evidence type="ECO:0000256" key="11">
    <source>
        <dbReference type="RuleBase" id="RU368121"/>
    </source>
</evidence>
<dbReference type="SUPFAM" id="SSF53448">
    <property type="entry name" value="Nucleotide-diphospho-sugar transferases"/>
    <property type="match status" value="1"/>
</dbReference>
<evidence type="ECO:0000259" key="13">
    <source>
        <dbReference type="Pfam" id="PF13733"/>
    </source>
</evidence>
<comment type="subcellular location">
    <subcellularLocation>
        <location evidence="1">Membrane</location>
        <topology evidence="1">Single-pass type II membrane protein</topology>
    </subcellularLocation>
</comment>
<evidence type="ECO:0000259" key="12">
    <source>
        <dbReference type="Pfam" id="PF02709"/>
    </source>
</evidence>
<dbReference type="Pfam" id="PF02709">
    <property type="entry name" value="Glyco_transf_7C"/>
    <property type="match status" value="1"/>
</dbReference>
<keyword evidence="8" id="KW-1133">Transmembrane helix</keyword>
<keyword evidence="9" id="KW-0472">Membrane</keyword>
<keyword evidence="16" id="KW-1185">Reference proteome</keyword>
<dbReference type="PANTHER" id="PTHR19300">
    <property type="entry name" value="BETA-1,4-GALACTOSYLTRANSFERASE"/>
    <property type="match status" value="1"/>
</dbReference>
<keyword evidence="5 11" id="KW-0808">Transferase</keyword>
<dbReference type="EnsemblMetazoa" id="CapteT90674">
    <property type="protein sequence ID" value="CapteP90674"/>
    <property type="gene ID" value="CapteG90674"/>
</dbReference>
<accession>R7UK15</accession>
<comment type="function">
    <text evidence="11">Catalyses the transfer of galactose onto proteins or lipids.</text>
</comment>
<dbReference type="GO" id="GO:0008378">
    <property type="term" value="F:galactosyltransferase activity"/>
    <property type="evidence" value="ECO:0007669"/>
    <property type="project" value="TreeGrafter"/>
</dbReference>
<organism evidence="14">
    <name type="scientific">Capitella teleta</name>
    <name type="common">Polychaete worm</name>
    <dbReference type="NCBI Taxonomy" id="283909"/>
    <lineage>
        <taxon>Eukaryota</taxon>
        <taxon>Metazoa</taxon>
        <taxon>Spiralia</taxon>
        <taxon>Lophotrochozoa</taxon>
        <taxon>Annelida</taxon>
        <taxon>Polychaeta</taxon>
        <taxon>Sedentaria</taxon>
        <taxon>Scolecida</taxon>
        <taxon>Capitellidae</taxon>
        <taxon>Capitella</taxon>
    </lineage>
</organism>
<keyword evidence="10 11" id="KW-0325">Glycoprotein</keyword>
<keyword evidence="6" id="KW-0812">Transmembrane</keyword>
<dbReference type="GO" id="GO:0005975">
    <property type="term" value="P:carbohydrate metabolic process"/>
    <property type="evidence" value="ECO:0007669"/>
    <property type="project" value="InterPro"/>
</dbReference>
<proteinExistence type="inferred from homology"/>
<dbReference type="EMBL" id="AMQN01007379">
    <property type="status" value="NOT_ANNOTATED_CDS"/>
    <property type="molecule type" value="Genomic_DNA"/>
</dbReference>
<dbReference type="OMA" id="MIFNRGM"/>
<comment type="similarity">
    <text evidence="3 11">Belongs to the glycosyltransferase 7 family.</text>
</comment>
<reference evidence="16" key="1">
    <citation type="submission" date="2012-12" db="EMBL/GenBank/DDBJ databases">
        <authorList>
            <person name="Hellsten U."/>
            <person name="Grimwood J."/>
            <person name="Chapman J.A."/>
            <person name="Shapiro H."/>
            <person name="Aerts A."/>
            <person name="Otillar R.P."/>
            <person name="Terry A.Y."/>
            <person name="Boore J.L."/>
            <person name="Simakov O."/>
            <person name="Marletaz F."/>
            <person name="Cho S.-J."/>
            <person name="Edsinger-Gonzales E."/>
            <person name="Havlak P."/>
            <person name="Kuo D.-H."/>
            <person name="Larsson T."/>
            <person name="Lv J."/>
            <person name="Arendt D."/>
            <person name="Savage R."/>
            <person name="Osoegawa K."/>
            <person name="de Jong P."/>
            <person name="Lindberg D.R."/>
            <person name="Seaver E.C."/>
            <person name="Weisblat D.A."/>
            <person name="Putnam N.H."/>
            <person name="Grigoriev I.V."/>
            <person name="Rokhsar D.S."/>
        </authorList>
    </citation>
    <scope>NUCLEOTIDE SEQUENCE</scope>
    <source>
        <strain evidence="16">I ESC-2004</strain>
    </source>
</reference>
<dbReference type="GO" id="GO:0005794">
    <property type="term" value="C:Golgi apparatus"/>
    <property type="evidence" value="ECO:0007669"/>
    <property type="project" value="TreeGrafter"/>
</dbReference>
<dbReference type="AlphaFoldDB" id="R7UK15"/>
<gene>
    <name evidence="14" type="ORF">CAPTEDRAFT_90674</name>
</gene>
<evidence type="ECO:0000256" key="6">
    <source>
        <dbReference type="ARBA" id="ARBA00022692"/>
    </source>
</evidence>
<name>R7UK15_CAPTE</name>
<evidence type="ECO:0000256" key="9">
    <source>
        <dbReference type="ARBA" id="ARBA00023136"/>
    </source>
</evidence>
<feature type="domain" description="Galactosyltransferase C-terminal" evidence="12">
    <location>
        <begin position="130"/>
        <end position="206"/>
    </location>
</feature>
<evidence type="ECO:0000256" key="5">
    <source>
        <dbReference type="ARBA" id="ARBA00022679"/>
    </source>
</evidence>
<dbReference type="Gene3D" id="3.90.550.10">
    <property type="entry name" value="Spore Coat Polysaccharide Biosynthesis Protein SpsA, Chain A"/>
    <property type="match status" value="1"/>
</dbReference>
<dbReference type="PRINTS" id="PR02050">
    <property type="entry name" value="B14GALTRFASE"/>
</dbReference>
<evidence type="ECO:0000313" key="14">
    <source>
        <dbReference type="EMBL" id="ELU06535.1"/>
    </source>
</evidence>
<dbReference type="HOGENOM" id="CLU_044391_1_4_1"/>
<comment type="pathway">
    <text evidence="2 11">Protein modification; protein glycosylation.</text>
</comment>
<dbReference type="OrthoDB" id="10016069at2759"/>
<dbReference type="InterPro" id="IPR027791">
    <property type="entry name" value="Galactosyl_T_C"/>
</dbReference>
<dbReference type="UniPathway" id="UPA00378"/>
<evidence type="ECO:0000256" key="7">
    <source>
        <dbReference type="ARBA" id="ARBA00022968"/>
    </source>
</evidence>
<evidence type="ECO:0000256" key="3">
    <source>
        <dbReference type="ARBA" id="ARBA00005735"/>
    </source>
</evidence>
<protein>
    <recommendedName>
        <fullName evidence="11">Beta-1,4-galactosyltransferase</fullName>
        <ecNumber evidence="11">2.4.1.-</ecNumber>
    </recommendedName>
</protein>
<evidence type="ECO:0000256" key="1">
    <source>
        <dbReference type="ARBA" id="ARBA00004606"/>
    </source>
</evidence>
<keyword evidence="4 11" id="KW-0328">Glycosyltransferase</keyword>
<dbReference type="Proteomes" id="UP000014760">
    <property type="component" value="Unassembled WGS sequence"/>
</dbReference>
<evidence type="ECO:0000256" key="8">
    <source>
        <dbReference type="ARBA" id="ARBA00022989"/>
    </source>
</evidence>
<feature type="domain" description="Galactosyltransferase N-terminal" evidence="13">
    <location>
        <begin position="19"/>
        <end position="125"/>
    </location>
</feature>
<reference evidence="15" key="3">
    <citation type="submission" date="2015-06" db="UniProtKB">
        <authorList>
            <consortium name="EnsemblMetazoa"/>
        </authorList>
    </citation>
    <scope>IDENTIFICATION</scope>
</reference>
<dbReference type="InterPro" id="IPR029044">
    <property type="entry name" value="Nucleotide-diphossugar_trans"/>
</dbReference>
<evidence type="ECO:0000256" key="10">
    <source>
        <dbReference type="ARBA" id="ARBA00023180"/>
    </source>
</evidence>
<evidence type="ECO:0000256" key="4">
    <source>
        <dbReference type="ARBA" id="ARBA00022676"/>
    </source>
</evidence>
<dbReference type="EC" id="2.4.1.-" evidence="11"/>
<dbReference type="PANTHER" id="PTHR19300:SF57">
    <property type="entry name" value="BETA-1,4-N-ACETYLGALACTOSAMINYLTRANSFERASE"/>
    <property type="match status" value="1"/>
</dbReference>